<evidence type="ECO:0008006" key="3">
    <source>
        <dbReference type="Google" id="ProtNLM"/>
    </source>
</evidence>
<name>A0AAN7NHK7_MYCAM</name>
<evidence type="ECO:0000313" key="2">
    <source>
        <dbReference type="Proteomes" id="UP001333110"/>
    </source>
</evidence>
<keyword evidence="2" id="KW-1185">Reference proteome</keyword>
<sequence length="220" mass="25006">MAQKANRILGCIKRSVAGRSREVILPLYSAHIRLNMSQQSALAAKRTNCILGCIKHSISSCSKEVIIPLYLAMVQPHLEYCVQFWAPQFKKDVKVLECVQRRATQLLKGLEGMSYEEQLRTLGLSSLEKRRLRGDLIALYSFLRRGSGEGGADLFSLVSSDRTRGNGSKLHQGRFRVDIRKHFFTKRVVKHWNRLPREVVDAPCLSVFKRHLGNALNTML</sequence>
<dbReference type="AlphaFoldDB" id="A0AAN7NHK7"/>
<dbReference type="Proteomes" id="UP001333110">
    <property type="component" value="Unassembled WGS sequence"/>
</dbReference>
<dbReference type="PANTHER" id="PTHR33332">
    <property type="entry name" value="REVERSE TRANSCRIPTASE DOMAIN-CONTAINING PROTEIN"/>
    <property type="match status" value="1"/>
</dbReference>
<gene>
    <name evidence="1" type="ORF">QYF61_013331</name>
</gene>
<evidence type="ECO:0000313" key="1">
    <source>
        <dbReference type="EMBL" id="KAK4810923.1"/>
    </source>
</evidence>
<comment type="caution">
    <text evidence="1">The sequence shown here is derived from an EMBL/GenBank/DDBJ whole genome shotgun (WGS) entry which is preliminary data.</text>
</comment>
<reference evidence="1 2" key="1">
    <citation type="journal article" date="2023" name="J. Hered.">
        <title>Chromosome-level genome of the wood stork (Mycteria americana) provides insight into avian chromosome evolution.</title>
        <authorList>
            <person name="Flamio R. Jr."/>
            <person name="Ramstad K.M."/>
        </authorList>
    </citation>
    <scope>NUCLEOTIDE SEQUENCE [LARGE SCALE GENOMIC DNA]</scope>
    <source>
        <strain evidence="1">JAX WOST 10</strain>
    </source>
</reference>
<accession>A0AAN7NHK7</accession>
<dbReference type="EMBL" id="JAUNZN010000018">
    <property type="protein sequence ID" value="KAK4810923.1"/>
    <property type="molecule type" value="Genomic_DNA"/>
</dbReference>
<organism evidence="1 2">
    <name type="scientific">Mycteria americana</name>
    <name type="common">Wood stork</name>
    <dbReference type="NCBI Taxonomy" id="33587"/>
    <lineage>
        <taxon>Eukaryota</taxon>
        <taxon>Metazoa</taxon>
        <taxon>Chordata</taxon>
        <taxon>Craniata</taxon>
        <taxon>Vertebrata</taxon>
        <taxon>Euteleostomi</taxon>
        <taxon>Archelosauria</taxon>
        <taxon>Archosauria</taxon>
        <taxon>Dinosauria</taxon>
        <taxon>Saurischia</taxon>
        <taxon>Theropoda</taxon>
        <taxon>Coelurosauria</taxon>
        <taxon>Aves</taxon>
        <taxon>Neognathae</taxon>
        <taxon>Neoaves</taxon>
        <taxon>Aequornithes</taxon>
        <taxon>Ciconiiformes</taxon>
        <taxon>Ciconiidae</taxon>
        <taxon>Mycteria</taxon>
    </lineage>
</organism>
<proteinExistence type="predicted"/>
<protein>
    <recommendedName>
        <fullName evidence="3">Reverse transcriptase</fullName>
    </recommendedName>
</protein>